<evidence type="ECO:0000313" key="5">
    <source>
        <dbReference type="EMBL" id="GAY51223.1"/>
    </source>
</evidence>
<evidence type="ECO:0000313" key="6">
    <source>
        <dbReference type="Proteomes" id="UP000236630"/>
    </source>
</evidence>
<dbReference type="InterPro" id="IPR050317">
    <property type="entry name" value="Plant_Fungal_Acyltransferase"/>
</dbReference>
<dbReference type="AlphaFoldDB" id="A0A2H5PFV0"/>
<dbReference type="Proteomes" id="UP000236630">
    <property type="component" value="Unassembled WGS sequence"/>
</dbReference>
<keyword evidence="2" id="KW-0808">Transferase</keyword>
<reference evidence="5 6" key="1">
    <citation type="journal article" date="2017" name="Front. Genet.">
        <title>Draft sequencing of the heterozygous diploid genome of Satsuma (Citrus unshiu Marc.) using a hybrid assembly approach.</title>
        <authorList>
            <person name="Shimizu T."/>
            <person name="Tanizawa Y."/>
            <person name="Mochizuki T."/>
            <person name="Nagasaki H."/>
            <person name="Yoshioka T."/>
            <person name="Toyoda A."/>
            <person name="Fujiyama A."/>
            <person name="Kaminuma E."/>
            <person name="Nakamura Y."/>
        </authorList>
    </citation>
    <scope>NUCLEOTIDE SEQUENCE [LARGE SCALE GENOMIC DNA]</scope>
    <source>
        <strain evidence="6">cv. Miyagawa wase</strain>
    </source>
</reference>
<evidence type="ECO:0000256" key="3">
    <source>
        <dbReference type="ARBA" id="ARBA00023315"/>
    </source>
</evidence>
<comment type="caution">
    <text evidence="5">The sequence shown here is derived from an EMBL/GenBank/DDBJ whole genome shotgun (WGS) entry which is preliminary data.</text>
</comment>
<feature type="chain" id="PRO_5014184438" evidence="4">
    <location>
        <begin position="21"/>
        <end position="154"/>
    </location>
</feature>
<feature type="signal peptide" evidence="4">
    <location>
        <begin position="1"/>
        <end position="20"/>
    </location>
</feature>
<accession>A0A2H5PFV0</accession>
<dbReference type="PANTHER" id="PTHR31642">
    <property type="entry name" value="TRICHOTHECENE 3-O-ACETYLTRANSFERASE"/>
    <property type="match status" value="1"/>
</dbReference>
<dbReference type="Pfam" id="PF02458">
    <property type="entry name" value="Transferase"/>
    <property type="match status" value="1"/>
</dbReference>
<evidence type="ECO:0000256" key="2">
    <source>
        <dbReference type="ARBA" id="ARBA00022679"/>
    </source>
</evidence>
<evidence type="ECO:0000256" key="4">
    <source>
        <dbReference type="SAM" id="SignalP"/>
    </source>
</evidence>
<keyword evidence="3" id="KW-0012">Acyltransferase</keyword>
<evidence type="ECO:0000256" key="1">
    <source>
        <dbReference type="ARBA" id="ARBA00009861"/>
    </source>
</evidence>
<dbReference type="GO" id="GO:0016747">
    <property type="term" value="F:acyltransferase activity, transferring groups other than amino-acyl groups"/>
    <property type="evidence" value="ECO:0007669"/>
    <property type="project" value="TreeGrafter"/>
</dbReference>
<dbReference type="STRING" id="55188.A0A2H5PFV0"/>
<proteinExistence type="inferred from homology"/>
<dbReference type="Gene3D" id="3.30.559.10">
    <property type="entry name" value="Chloramphenicol acetyltransferase-like domain"/>
    <property type="match status" value="1"/>
</dbReference>
<protein>
    <submittedName>
        <fullName evidence="5">Uncharacterized protein</fullName>
    </submittedName>
</protein>
<dbReference type="EMBL" id="BDQV01000068">
    <property type="protein sequence ID" value="GAY51223.1"/>
    <property type="molecule type" value="Genomic_DNA"/>
</dbReference>
<keyword evidence="6" id="KW-1185">Reference proteome</keyword>
<gene>
    <name evidence="5" type="ORF">CUMW_132600</name>
</gene>
<organism evidence="5 6">
    <name type="scientific">Citrus unshiu</name>
    <name type="common">Satsuma mandarin</name>
    <name type="synonym">Citrus nobilis var. unshiu</name>
    <dbReference type="NCBI Taxonomy" id="55188"/>
    <lineage>
        <taxon>Eukaryota</taxon>
        <taxon>Viridiplantae</taxon>
        <taxon>Streptophyta</taxon>
        <taxon>Embryophyta</taxon>
        <taxon>Tracheophyta</taxon>
        <taxon>Spermatophyta</taxon>
        <taxon>Magnoliopsida</taxon>
        <taxon>eudicotyledons</taxon>
        <taxon>Gunneridae</taxon>
        <taxon>Pentapetalae</taxon>
        <taxon>rosids</taxon>
        <taxon>malvids</taxon>
        <taxon>Sapindales</taxon>
        <taxon>Rutaceae</taxon>
        <taxon>Aurantioideae</taxon>
        <taxon>Citrus</taxon>
    </lineage>
</organism>
<dbReference type="InterPro" id="IPR023213">
    <property type="entry name" value="CAT-like_dom_sf"/>
</dbReference>
<comment type="similarity">
    <text evidence="1">Belongs to the plant acyltransferase family.</text>
</comment>
<name>A0A2H5PFV0_CITUN</name>
<keyword evidence="4" id="KW-0732">Signal</keyword>
<dbReference type="PANTHER" id="PTHR31642:SF11">
    <property type="entry name" value="SHIKIMATE O-HYDROXYCINNAMOYLTRANSFERASE"/>
    <property type="match status" value="1"/>
</dbReference>
<sequence>MLRRLLQWWVPLLVMCQSLGGNLRYLLRYAFCADRNTPRARELMAPTSPIQKFSDNVSAFHDAARPGLLKEALSKVLVPYYPMAGRLGRAENRKFIDINCNGEGVLSMEAETTSVIDDLGVCRAPSTGPKKVLAKEKRFSLSARVNWSTVGSQA</sequence>